<name>A0ABT8FZP8_9MICO</name>
<keyword evidence="6 10" id="KW-0812">Transmembrane</keyword>
<evidence type="ECO:0000256" key="11">
    <source>
        <dbReference type="SAM" id="MobiDB-lite"/>
    </source>
</evidence>
<evidence type="ECO:0000256" key="1">
    <source>
        <dbReference type="ARBA" id="ARBA00002254"/>
    </source>
</evidence>
<feature type="compositionally biased region" description="Low complexity" evidence="11">
    <location>
        <begin position="11"/>
        <end position="27"/>
    </location>
</feature>
<dbReference type="PANTHER" id="PTHR35091:SF2">
    <property type="entry name" value="FLAGELLAR PROTEIN FLIL"/>
    <property type="match status" value="1"/>
</dbReference>
<evidence type="ECO:0000256" key="2">
    <source>
        <dbReference type="ARBA" id="ARBA00004162"/>
    </source>
</evidence>
<evidence type="ECO:0000313" key="12">
    <source>
        <dbReference type="EMBL" id="MDN4472366.1"/>
    </source>
</evidence>
<evidence type="ECO:0000313" key="13">
    <source>
        <dbReference type="Proteomes" id="UP001172738"/>
    </source>
</evidence>
<comment type="subcellular location">
    <subcellularLocation>
        <location evidence="2">Cell membrane</location>
        <topology evidence="2">Single-pass membrane protein</topology>
    </subcellularLocation>
</comment>
<keyword evidence="9 10" id="KW-0472">Membrane</keyword>
<evidence type="ECO:0000256" key="9">
    <source>
        <dbReference type="ARBA" id="ARBA00023136"/>
    </source>
</evidence>
<evidence type="ECO:0000256" key="4">
    <source>
        <dbReference type="ARBA" id="ARBA00022475"/>
    </source>
</evidence>
<evidence type="ECO:0000256" key="3">
    <source>
        <dbReference type="ARBA" id="ARBA00008281"/>
    </source>
</evidence>
<keyword evidence="4 10" id="KW-1003">Cell membrane</keyword>
<comment type="similarity">
    <text evidence="3 10">Belongs to the FliL family.</text>
</comment>
<keyword evidence="12" id="KW-0969">Cilium</keyword>
<dbReference type="RefSeq" id="WP_301126855.1">
    <property type="nucleotide sequence ID" value="NZ_JAUHPV010000002.1"/>
</dbReference>
<evidence type="ECO:0000256" key="8">
    <source>
        <dbReference type="ARBA" id="ARBA00022989"/>
    </source>
</evidence>
<feature type="region of interest" description="Disordered" evidence="11">
    <location>
        <begin position="1"/>
        <end position="38"/>
    </location>
</feature>
<evidence type="ECO:0000256" key="10">
    <source>
        <dbReference type="RuleBase" id="RU364125"/>
    </source>
</evidence>
<keyword evidence="8 10" id="KW-1133">Transmembrane helix</keyword>
<keyword evidence="13" id="KW-1185">Reference proteome</keyword>
<evidence type="ECO:0000256" key="7">
    <source>
        <dbReference type="ARBA" id="ARBA00022779"/>
    </source>
</evidence>
<dbReference type="Proteomes" id="UP001172738">
    <property type="component" value="Unassembled WGS sequence"/>
</dbReference>
<dbReference type="Pfam" id="PF03748">
    <property type="entry name" value="FliL"/>
    <property type="match status" value="1"/>
</dbReference>
<reference evidence="12" key="1">
    <citation type="submission" date="2023-06" db="EMBL/GenBank/DDBJ databases">
        <title>SYSU T00b26.</title>
        <authorList>
            <person name="Gao L."/>
            <person name="Fang B.-Z."/>
            <person name="Li W.-J."/>
        </authorList>
    </citation>
    <scope>NUCLEOTIDE SEQUENCE</scope>
    <source>
        <strain evidence="12">SYSU T00b26</strain>
    </source>
</reference>
<organism evidence="12 13">
    <name type="scientific">Demequina zhanjiangensis</name>
    <dbReference type="NCBI Taxonomy" id="3051659"/>
    <lineage>
        <taxon>Bacteria</taxon>
        <taxon>Bacillati</taxon>
        <taxon>Actinomycetota</taxon>
        <taxon>Actinomycetes</taxon>
        <taxon>Micrococcales</taxon>
        <taxon>Demequinaceae</taxon>
        <taxon>Demequina</taxon>
    </lineage>
</organism>
<evidence type="ECO:0000256" key="5">
    <source>
        <dbReference type="ARBA" id="ARBA00022500"/>
    </source>
</evidence>
<comment type="function">
    <text evidence="1 10">Controls the rotational direction of flagella during chemotaxis.</text>
</comment>
<accession>A0ABT8FZP8</accession>
<gene>
    <name evidence="12" type="ORF">QQX04_05100</name>
</gene>
<keyword evidence="5 10" id="KW-0145">Chemotaxis</keyword>
<dbReference type="EMBL" id="JAUHPV010000002">
    <property type="protein sequence ID" value="MDN4472366.1"/>
    <property type="molecule type" value="Genomic_DNA"/>
</dbReference>
<proteinExistence type="inferred from homology"/>
<evidence type="ECO:0000256" key="6">
    <source>
        <dbReference type="ARBA" id="ARBA00022692"/>
    </source>
</evidence>
<dbReference type="InterPro" id="IPR005503">
    <property type="entry name" value="FliL"/>
</dbReference>
<keyword evidence="7 10" id="KW-0283">Flagellar rotation</keyword>
<protein>
    <recommendedName>
        <fullName evidence="10">Flagellar protein FliL</fullName>
    </recommendedName>
</protein>
<sequence>MTTQEARIVSPGKPKIGARPPAGGAPAPEGPAGGEGGGGGGKKRLMSIVIGVLIVIIAVGAYWFLMGPGAAGEDPAAAADGAVVEEEVHEEEVESGGVQVVESISINLEQGHYLRLGLGLEVSAEAVAHGEIGEAIALDAAIALFSGRTQDELSDPEIRDELKHELAETLKEAYHGEVIGVYYTDFVTQ</sequence>
<comment type="caution">
    <text evidence="12">The sequence shown here is derived from an EMBL/GenBank/DDBJ whole genome shotgun (WGS) entry which is preliminary data.</text>
</comment>
<feature type="transmembrane region" description="Helical" evidence="10">
    <location>
        <begin position="45"/>
        <end position="65"/>
    </location>
</feature>
<keyword evidence="12" id="KW-0966">Cell projection</keyword>
<dbReference type="PANTHER" id="PTHR35091">
    <property type="entry name" value="FLAGELLAR PROTEIN FLIL"/>
    <property type="match status" value="1"/>
</dbReference>
<keyword evidence="12" id="KW-0282">Flagellum</keyword>